<evidence type="ECO:0000256" key="1">
    <source>
        <dbReference type="SAM" id="MobiDB-lite"/>
    </source>
</evidence>
<name>A0A1I7YCY0_9BILA</name>
<feature type="compositionally biased region" description="Basic residues" evidence="1">
    <location>
        <begin position="77"/>
        <end position="87"/>
    </location>
</feature>
<evidence type="ECO:0000313" key="3">
    <source>
        <dbReference type="WBParaSite" id="L893_g15092.t1"/>
    </source>
</evidence>
<keyword evidence="2" id="KW-1185">Reference proteome</keyword>
<organism evidence="2 3">
    <name type="scientific">Steinernema glaseri</name>
    <dbReference type="NCBI Taxonomy" id="37863"/>
    <lineage>
        <taxon>Eukaryota</taxon>
        <taxon>Metazoa</taxon>
        <taxon>Ecdysozoa</taxon>
        <taxon>Nematoda</taxon>
        <taxon>Chromadorea</taxon>
        <taxon>Rhabditida</taxon>
        <taxon>Tylenchina</taxon>
        <taxon>Panagrolaimomorpha</taxon>
        <taxon>Strongyloidoidea</taxon>
        <taxon>Steinernematidae</taxon>
        <taxon>Steinernema</taxon>
    </lineage>
</organism>
<sequence>MGIEPESSGLIAITRHVDAAGLGATPTESDLRRVPKPKQEHAEGIEGEKQSDDAAPPANAEKRRRAVRPLGAESRGGRSRGGRRRQRGPQDPHLGFCGPCSPDLCPQESSVARWVGKSNVEGEGDRRRFDYKLLMADVIVASVFGEGELYTKCLCSFFGSQRHAPGGESASGEGRWTKESGVVAAKVATDTTSV</sequence>
<accession>A0A1I7YCY0</accession>
<feature type="region of interest" description="Disordered" evidence="1">
    <location>
        <begin position="18"/>
        <end position="95"/>
    </location>
</feature>
<dbReference type="AlphaFoldDB" id="A0A1I7YCY0"/>
<dbReference type="WBParaSite" id="L893_g15092.t1">
    <property type="protein sequence ID" value="L893_g15092.t1"/>
    <property type="gene ID" value="L893_g15092"/>
</dbReference>
<evidence type="ECO:0000313" key="2">
    <source>
        <dbReference type="Proteomes" id="UP000095287"/>
    </source>
</evidence>
<proteinExistence type="predicted"/>
<reference evidence="3" key="1">
    <citation type="submission" date="2016-11" db="UniProtKB">
        <authorList>
            <consortium name="WormBaseParasite"/>
        </authorList>
    </citation>
    <scope>IDENTIFICATION</scope>
</reference>
<dbReference type="Proteomes" id="UP000095287">
    <property type="component" value="Unplaced"/>
</dbReference>
<feature type="compositionally biased region" description="Basic and acidic residues" evidence="1">
    <location>
        <begin position="29"/>
        <end position="52"/>
    </location>
</feature>
<protein>
    <submittedName>
        <fullName evidence="3">Uncharacterized protein</fullName>
    </submittedName>
</protein>